<sequence length="230" mass="25809">MATASEAWFKIINPESKWDLVTLEGIKYVAQLKEAIKKQQGAELSAYPTNRLTIKAKKEKDDDDNEAKELDETEQLASALKEHGTWLLVYVPSDRPDKRQCFERTGRPLEYSTVEMMPPLLLSSQHPNDTATPAERPTTPLRPKKKKSPPNSPIKLTVLQRLSRTSGKTSGWYLQTALHTAFPAHPCPSCNWKVHTSVITLQLHIGQQPRKFTDLESHLMVEAGGRAGST</sequence>
<accession>A0A3N4LJT8</accession>
<keyword evidence="3" id="KW-1185">Reference proteome</keyword>
<proteinExistence type="predicted"/>
<feature type="region of interest" description="Disordered" evidence="1">
    <location>
        <begin position="121"/>
        <end position="153"/>
    </location>
</feature>
<dbReference type="EMBL" id="ML121663">
    <property type="protein sequence ID" value="RPB18195.1"/>
    <property type="molecule type" value="Genomic_DNA"/>
</dbReference>
<protein>
    <submittedName>
        <fullName evidence="2">Uncharacterized protein</fullName>
    </submittedName>
</protein>
<dbReference type="OrthoDB" id="2355490at2759"/>
<reference evidence="2 3" key="1">
    <citation type="journal article" date="2018" name="Nat. Ecol. Evol.">
        <title>Pezizomycetes genomes reveal the molecular basis of ectomycorrhizal truffle lifestyle.</title>
        <authorList>
            <person name="Murat C."/>
            <person name="Payen T."/>
            <person name="Noel B."/>
            <person name="Kuo A."/>
            <person name="Morin E."/>
            <person name="Chen J."/>
            <person name="Kohler A."/>
            <person name="Krizsan K."/>
            <person name="Balestrini R."/>
            <person name="Da Silva C."/>
            <person name="Montanini B."/>
            <person name="Hainaut M."/>
            <person name="Levati E."/>
            <person name="Barry K.W."/>
            <person name="Belfiori B."/>
            <person name="Cichocki N."/>
            <person name="Clum A."/>
            <person name="Dockter R.B."/>
            <person name="Fauchery L."/>
            <person name="Guy J."/>
            <person name="Iotti M."/>
            <person name="Le Tacon F."/>
            <person name="Lindquist E.A."/>
            <person name="Lipzen A."/>
            <person name="Malagnac F."/>
            <person name="Mello A."/>
            <person name="Molinier V."/>
            <person name="Miyauchi S."/>
            <person name="Poulain J."/>
            <person name="Riccioni C."/>
            <person name="Rubini A."/>
            <person name="Sitrit Y."/>
            <person name="Splivallo R."/>
            <person name="Traeger S."/>
            <person name="Wang M."/>
            <person name="Zifcakova L."/>
            <person name="Wipf D."/>
            <person name="Zambonelli A."/>
            <person name="Paolocci F."/>
            <person name="Nowrousian M."/>
            <person name="Ottonello S."/>
            <person name="Baldrian P."/>
            <person name="Spatafora J.W."/>
            <person name="Henrissat B."/>
            <person name="Nagy L.G."/>
            <person name="Aury J.M."/>
            <person name="Wincker P."/>
            <person name="Grigoriev I.V."/>
            <person name="Bonfante P."/>
            <person name="Martin F.M."/>
        </authorList>
    </citation>
    <scope>NUCLEOTIDE SEQUENCE [LARGE SCALE GENOMIC DNA]</scope>
    <source>
        <strain evidence="2 3">ATCC MYA-4762</strain>
    </source>
</reference>
<dbReference type="AlphaFoldDB" id="A0A3N4LJT8"/>
<feature type="compositionally biased region" description="Polar residues" evidence="1">
    <location>
        <begin position="122"/>
        <end position="131"/>
    </location>
</feature>
<name>A0A3N4LJT8_9PEZI</name>
<organism evidence="2 3">
    <name type="scientific">Terfezia boudieri ATCC MYA-4762</name>
    <dbReference type="NCBI Taxonomy" id="1051890"/>
    <lineage>
        <taxon>Eukaryota</taxon>
        <taxon>Fungi</taxon>
        <taxon>Dikarya</taxon>
        <taxon>Ascomycota</taxon>
        <taxon>Pezizomycotina</taxon>
        <taxon>Pezizomycetes</taxon>
        <taxon>Pezizales</taxon>
        <taxon>Pezizaceae</taxon>
        <taxon>Terfezia</taxon>
    </lineage>
</organism>
<dbReference type="Proteomes" id="UP000267821">
    <property type="component" value="Unassembled WGS sequence"/>
</dbReference>
<evidence type="ECO:0000313" key="2">
    <source>
        <dbReference type="EMBL" id="RPB18195.1"/>
    </source>
</evidence>
<dbReference type="InParanoid" id="A0A3N4LJT8"/>
<evidence type="ECO:0000313" key="3">
    <source>
        <dbReference type="Proteomes" id="UP000267821"/>
    </source>
</evidence>
<evidence type="ECO:0000256" key="1">
    <source>
        <dbReference type="SAM" id="MobiDB-lite"/>
    </source>
</evidence>
<gene>
    <name evidence="2" type="ORF">L211DRAFT_854348</name>
</gene>